<dbReference type="PANTHER" id="PTHR43201:SF5">
    <property type="entry name" value="MEDIUM-CHAIN ACYL-COA LIGASE ACSF2, MITOCHONDRIAL"/>
    <property type="match status" value="1"/>
</dbReference>
<dbReference type="PROSITE" id="PS00455">
    <property type="entry name" value="AMP_BINDING"/>
    <property type="match status" value="1"/>
</dbReference>
<dbReference type="InterPro" id="IPR025110">
    <property type="entry name" value="AMP-bd_C"/>
</dbReference>
<dbReference type="InterPro" id="IPR045851">
    <property type="entry name" value="AMP-bd_C_sf"/>
</dbReference>
<dbReference type="Gene3D" id="3.30.300.30">
    <property type="match status" value="1"/>
</dbReference>
<dbReference type="InterPro" id="IPR042099">
    <property type="entry name" value="ANL_N_sf"/>
</dbReference>
<comment type="similarity">
    <text evidence="1">Belongs to the ATP-dependent AMP-binding enzyme family.</text>
</comment>
<dbReference type="Pfam" id="PF13193">
    <property type="entry name" value="AMP-binding_C"/>
    <property type="match status" value="1"/>
</dbReference>
<comment type="caution">
    <text evidence="8">The sequence shown here is derived from an EMBL/GenBank/DDBJ whole genome shotgun (WGS) entry which is preliminary data.</text>
</comment>
<name>A0AA41Z747_9SPHN</name>
<dbReference type="GO" id="GO:0031956">
    <property type="term" value="F:medium-chain fatty acid-CoA ligase activity"/>
    <property type="evidence" value="ECO:0007669"/>
    <property type="project" value="TreeGrafter"/>
</dbReference>
<dbReference type="FunFam" id="3.40.50.12780:FF:000003">
    <property type="entry name" value="Long-chain-fatty-acid--CoA ligase FadD"/>
    <property type="match status" value="1"/>
</dbReference>
<keyword evidence="2" id="KW-0436">Ligase</keyword>
<protein>
    <recommendedName>
        <fullName evidence="5">3-methylmercaptopropionyl-CoA ligase</fullName>
        <ecNumber evidence="4">6.2.1.44</ecNumber>
    </recommendedName>
</protein>
<feature type="domain" description="AMP-dependent synthetase/ligase" evidence="6">
    <location>
        <begin position="24"/>
        <end position="399"/>
    </location>
</feature>
<dbReference type="InterPro" id="IPR000873">
    <property type="entry name" value="AMP-dep_synth/lig_dom"/>
</dbReference>
<dbReference type="EC" id="6.2.1.44" evidence="4"/>
<organism evidence="8 9">
    <name type="scientific">Sphingomonas lycopersici</name>
    <dbReference type="NCBI Taxonomy" id="2951807"/>
    <lineage>
        <taxon>Bacteria</taxon>
        <taxon>Pseudomonadati</taxon>
        <taxon>Pseudomonadota</taxon>
        <taxon>Alphaproteobacteria</taxon>
        <taxon>Sphingomonadales</taxon>
        <taxon>Sphingomonadaceae</taxon>
        <taxon>Sphingomonas</taxon>
    </lineage>
</organism>
<dbReference type="Gene3D" id="3.40.50.12780">
    <property type="entry name" value="N-terminal domain of ligase-like"/>
    <property type="match status" value="1"/>
</dbReference>
<evidence type="ECO:0000256" key="1">
    <source>
        <dbReference type="ARBA" id="ARBA00006432"/>
    </source>
</evidence>
<dbReference type="CDD" id="cd05917">
    <property type="entry name" value="FACL_like_2"/>
    <property type="match status" value="1"/>
</dbReference>
<dbReference type="GO" id="GO:0006631">
    <property type="term" value="P:fatty acid metabolic process"/>
    <property type="evidence" value="ECO:0007669"/>
    <property type="project" value="TreeGrafter"/>
</dbReference>
<evidence type="ECO:0000256" key="3">
    <source>
        <dbReference type="ARBA" id="ARBA00051915"/>
    </source>
</evidence>
<dbReference type="Proteomes" id="UP001165565">
    <property type="component" value="Unassembled WGS sequence"/>
</dbReference>
<dbReference type="FunFam" id="3.30.300.30:FF:000008">
    <property type="entry name" value="2,3-dihydroxybenzoate-AMP ligase"/>
    <property type="match status" value="1"/>
</dbReference>
<dbReference type="InterPro" id="IPR020845">
    <property type="entry name" value="AMP-binding_CS"/>
</dbReference>
<evidence type="ECO:0000256" key="5">
    <source>
        <dbReference type="ARBA" id="ARBA00067668"/>
    </source>
</evidence>
<dbReference type="EMBL" id="JANFAV010000002">
    <property type="protein sequence ID" value="MCW6534158.1"/>
    <property type="molecule type" value="Genomic_DNA"/>
</dbReference>
<dbReference type="PANTHER" id="PTHR43201">
    <property type="entry name" value="ACYL-COA SYNTHETASE"/>
    <property type="match status" value="1"/>
</dbReference>
<comment type="catalytic activity">
    <reaction evidence="3">
        <text>3-(methylsulfanyl)propanoate + ATP + CoA = 3-(methylsulfanyl)propanoyl-CoA + AMP + diphosphate</text>
        <dbReference type="Rhea" id="RHEA:43052"/>
        <dbReference type="ChEBI" id="CHEBI:30616"/>
        <dbReference type="ChEBI" id="CHEBI:33019"/>
        <dbReference type="ChEBI" id="CHEBI:49016"/>
        <dbReference type="ChEBI" id="CHEBI:57287"/>
        <dbReference type="ChEBI" id="CHEBI:82815"/>
        <dbReference type="ChEBI" id="CHEBI:456215"/>
        <dbReference type="EC" id="6.2.1.44"/>
    </reaction>
    <physiologicalReaction direction="left-to-right" evidence="3">
        <dbReference type="Rhea" id="RHEA:43053"/>
    </physiologicalReaction>
</comment>
<sequence length="543" mass="58802">MTGLSIASGPTDTPLLETTIGVALREAAARWGDALALVSRHQAIRWTWRAFDAEVDRVAAGLLARGVKKGDRVGIWAPNCAEWAVIQFATARIGAILVNINPAYRVSEVEYALNKVGCSVLVTAARFKSSDYLAMLRAIWPAKVPGLRLAVSLGAEAHDGFLPWDELRAVPDEAALAAAEAALDPDDAINIQFTSGTTGLPKGATLTHRNILNNGYFTARTLHLGPDDRICVPVPLYHCFGMVLANLAAVTSGAGLIYPAESFDPERVLEAVAAERCTALYGVPTMFITILNHPALATTDTSSLRTGILAGSPCPLATMREVIDRLNMREVTIGYGMTETSPLTTQTATDDPIEERVGSVGRVHPHAQAKIVGPGGETLPYGEQGEYCSRGYAVMLGYWDDPEKTAEAIDADGWMHSGDLATMDARGYVRITGRIKDMIIRGGENIYPREIEEFLLGHEAIADAQVFGVADEKFGEEVCAWIIPRPGAALTPEEVRDHCKGRIAHYKVPRYIRIVESFAMTVTGKAQKFEMRRIMEAELSVSV</sequence>
<dbReference type="RefSeq" id="WP_265268099.1">
    <property type="nucleotide sequence ID" value="NZ_JANFAV010000002.1"/>
</dbReference>
<accession>A0AA41Z747</accession>
<evidence type="ECO:0000256" key="2">
    <source>
        <dbReference type="ARBA" id="ARBA00022598"/>
    </source>
</evidence>
<dbReference type="AlphaFoldDB" id="A0AA41Z747"/>
<proteinExistence type="inferred from homology"/>
<evidence type="ECO:0000259" key="7">
    <source>
        <dbReference type="Pfam" id="PF13193"/>
    </source>
</evidence>
<evidence type="ECO:0000256" key="4">
    <source>
        <dbReference type="ARBA" id="ARBA00066616"/>
    </source>
</evidence>
<evidence type="ECO:0000313" key="8">
    <source>
        <dbReference type="EMBL" id="MCW6534158.1"/>
    </source>
</evidence>
<feature type="domain" description="AMP-binding enzyme C-terminal" evidence="7">
    <location>
        <begin position="450"/>
        <end position="525"/>
    </location>
</feature>
<evidence type="ECO:0000259" key="6">
    <source>
        <dbReference type="Pfam" id="PF00501"/>
    </source>
</evidence>
<reference evidence="8" key="1">
    <citation type="submission" date="2022-06" db="EMBL/GenBank/DDBJ databases">
        <title>Sphingomonas sp. nov. isolated from rhizosphere soil of tomato.</title>
        <authorList>
            <person name="Dong H."/>
            <person name="Gao R."/>
        </authorList>
    </citation>
    <scope>NUCLEOTIDE SEQUENCE</scope>
    <source>
        <strain evidence="8">MMSM24</strain>
    </source>
</reference>
<keyword evidence="9" id="KW-1185">Reference proteome</keyword>
<dbReference type="SUPFAM" id="SSF56801">
    <property type="entry name" value="Acetyl-CoA synthetase-like"/>
    <property type="match status" value="1"/>
</dbReference>
<gene>
    <name evidence="8" type="ORF">NEE01_05095</name>
</gene>
<dbReference type="Pfam" id="PF00501">
    <property type="entry name" value="AMP-binding"/>
    <property type="match status" value="1"/>
</dbReference>
<evidence type="ECO:0000313" key="9">
    <source>
        <dbReference type="Proteomes" id="UP001165565"/>
    </source>
</evidence>